<proteinExistence type="predicted"/>
<evidence type="ECO:0000256" key="1">
    <source>
        <dbReference type="SAM" id="MobiDB-lite"/>
    </source>
</evidence>
<name>A0A0D2J538_9BACT</name>
<dbReference type="InParanoid" id="A0A0D2J538"/>
<keyword evidence="3" id="KW-1185">Reference proteome</keyword>
<sequence length="206" mass="21728">MRKVSQFEFNSQNPSILNKETIDTPGRCWPDNNFQVDPPRYAQNLAQKPKIYGADIVGEGFAKKIVPVNSLAPTAQAALQPASYGEQIVRQGLLPGNRPVKQPAPTAQAAPLNFSRGDQITGAGLLGLNRPENLLGQVLTDILKSRIETPFPGIGQSIPTAGPEALIPGATGPMISNGGPSGLGQHAPATRQTGQSIAGKPRQSPR</sequence>
<evidence type="ECO:0000313" key="2">
    <source>
        <dbReference type="EMBL" id="KIX13244.1"/>
    </source>
</evidence>
<dbReference type="Proteomes" id="UP000032233">
    <property type="component" value="Unassembled WGS sequence"/>
</dbReference>
<protein>
    <submittedName>
        <fullName evidence="2">Uncharacterized protein</fullName>
    </submittedName>
</protein>
<reference evidence="2 3" key="1">
    <citation type="submission" date="2013-11" db="EMBL/GenBank/DDBJ databases">
        <title>Metagenomic analysis of a methanogenic consortium involved in long chain n-alkane degradation.</title>
        <authorList>
            <person name="Davidova I.A."/>
            <person name="Callaghan A.V."/>
            <person name="Wawrik B."/>
            <person name="Pruitt S."/>
            <person name="Marks C."/>
            <person name="Duncan K.E."/>
            <person name="Suflita J.M."/>
        </authorList>
    </citation>
    <scope>NUCLEOTIDE SEQUENCE [LARGE SCALE GENOMIC DNA]</scope>
    <source>
        <strain evidence="2 3">SPR</strain>
    </source>
</reference>
<accession>A0A0D2J538</accession>
<dbReference type="EMBL" id="AZAC01000017">
    <property type="protein sequence ID" value="KIX13244.1"/>
    <property type="molecule type" value="Genomic_DNA"/>
</dbReference>
<comment type="caution">
    <text evidence="2">The sequence shown here is derived from an EMBL/GenBank/DDBJ whole genome shotgun (WGS) entry which is preliminary data.</text>
</comment>
<gene>
    <name evidence="2" type="ORF">X474_14605</name>
</gene>
<dbReference type="PATRIC" id="fig|1429043.3.peg.3096"/>
<evidence type="ECO:0000313" key="3">
    <source>
        <dbReference type="Proteomes" id="UP000032233"/>
    </source>
</evidence>
<feature type="region of interest" description="Disordered" evidence="1">
    <location>
        <begin position="166"/>
        <end position="206"/>
    </location>
</feature>
<dbReference type="AlphaFoldDB" id="A0A0D2J538"/>
<organism evidence="2 3">
    <name type="scientific">Dethiosulfatarculus sandiegensis</name>
    <dbReference type="NCBI Taxonomy" id="1429043"/>
    <lineage>
        <taxon>Bacteria</taxon>
        <taxon>Pseudomonadati</taxon>
        <taxon>Thermodesulfobacteriota</taxon>
        <taxon>Desulfarculia</taxon>
        <taxon>Desulfarculales</taxon>
        <taxon>Desulfarculaceae</taxon>
        <taxon>Dethiosulfatarculus</taxon>
    </lineage>
</organism>
<dbReference type="RefSeq" id="WP_044349531.1">
    <property type="nucleotide sequence ID" value="NZ_AZAC01000017.1"/>
</dbReference>